<name>R9B279_9GAMM</name>
<sequence length="137" mass="15898">MLENILKVILAISISLLFVSYPIAVFKSYKYVKKNLQSISLLFFGDSKYYRKLDWANHFLIEMAVGSIAALRFRELKILKRNSVFSKGYLPLSPNMNDKNLNLLLNNHGKWYKSVTSNILHSSCYLLISIIIFFILK</sequence>
<dbReference type="EMBL" id="AQFL01000011">
    <property type="protein sequence ID" value="EOR08375.1"/>
    <property type="molecule type" value="Genomic_DNA"/>
</dbReference>
<dbReference type="RefSeq" id="WP_016163406.1">
    <property type="nucleotide sequence ID" value="NZ_JAKZGC010000003.1"/>
</dbReference>
<dbReference type="HOGENOM" id="CLU_1860893_0_0_6"/>
<feature type="transmembrane region" description="Helical" evidence="1">
    <location>
        <begin position="6"/>
        <end position="26"/>
    </location>
</feature>
<dbReference type="Proteomes" id="UP000016203">
    <property type="component" value="Unassembled WGS sequence"/>
</dbReference>
<protein>
    <submittedName>
        <fullName evidence="2">Uncharacterized protein</fullName>
    </submittedName>
</protein>
<keyword evidence="1" id="KW-0472">Membrane</keyword>
<comment type="caution">
    <text evidence="2">The sequence shown here is derived from an EMBL/GenBank/DDBJ whole genome shotgun (WGS) entry which is preliminary data.</text>
</comment>
<keyword evidence="1" id="KW-1133">Transmembrane helix</keyword>
<evidence type="ECO:0000313" key="2">
    <source>
        <dbReference type="EMBL" id="EOR08375.1"/>
    </source>
</evidence>
<accession>R9B279</accession>
<dbReference type="OrthoDB" id="9861107at2"/>
<dbReference type="AlphaFoldDB" id="R9B279"/>
<reference evidence="2 3" key="1">
    <citation type="submission" date="2013-03" db="EMBL/GenBank/DDBJ databases">
        <title>The Genome Sequence of Acinetobacter sp. CIP 110321.</title>
        <authorList>
            <consortium name="The Broad Institute Genome Sequencing Platform"/>
            <consortium name="The Broad Institute Genome Sequencing Center for Infectious Disease"/>
            <person name="Cerqueira G."/>
            <person name="Feldgarden M."/>
            <person name="Courvalin P."/>
            <person name="Perichon B."/>
            <person name="Grillot-Courvalin C."/>
            <person name="Clermont D."/>
            <person name="Rocha E."/>
            <person name="Yoon E.-J."/>
            <person name="Nemec A."/>
            <person name="Walker B."/>
            <person name="Young S.K."/>
            <person name="Zeng Q."/>
            <person name="Gargeya S."/>
            <person name="Fitzgerald M."/>
            <person name="Haas B."/>
            <person name="Abouelleil A."/>
            <person name="Alvarado L."/>
            <person name="Arachchi H.M."/>
            <person name="Berlin A.M."/>
            <person name="Chapman S.B."/>
            <person name="Dewar J."/>
            <person name="Goldberg J."/>
            <person name="Griggs A."/>
            <person name="Gujja S."/>
            <person name="Hansen M."/>
            <person name="Howarth C."/>
            <person name="Imamovic A."/>
            <person name="Larimer J."/>
            <person name="McCowan C."/>
            <person name="Murphy C."/>
            <person name="Neiman D."/>
            <person name="Pearson M."/>
            <person name="Priest M."/>
            <person name="Roberts A."/>
            <person name="Saif S."/>
            <person name="Shea T."/>
            <person name="Sisk P."/>
            <person name="Sykes S."/>
            <person name="Wortman J."/>
            <person name="Nusbaum C."/>
            <person name="Birren B."/>
        </authorList>
    </citation>
    <scope>NUCLEOTIDE SEQUENCE [LARGE SCALE GENOMIC DNA]</scope>
    <source>
        <strain evidence="2 3">CIP 110321</strain>
    </source>
</reference>
<proteinExistence type="predicted"/>
<evidence type="ECO:0000313" key="3">
    <source>
        <dbReference type="Proteomes" id="UP000016203"/>
    </source>
</evidence>
<evidence type="ECO:0000256" key="1">
    <source>
        <dbReference type="SAM" id="Phobius"/>
    </source>
</evidence>
<feature type="transmembrane region" description="Helical" evidence="1">
    <location>
        <begin position="119"/>
        <end position="136"/>
    </location>
</feature>
<organism evidence="2 3">
    <name type="scientific">Acinetobacter genomosp. 15BJ</name>
    <dbReference type="NCBI Taxonomy" id="106651"/>
    <lineage>
        <taxon>Bacteria</taxon>
        <taxon>Pseudomonadati</taxon>
        <taxon>Pseudomonadota</taxon>
        <taxon>Gammaproteobacteria</taxon>
        <taxon>Moraxellales</taxon>
        <taxon>Moraxellaceae</taxon>
        <taxon>Acinetobacter</taxon>
    </lineage>
</organism>
<keyword evidence="1" id="KW-0812">Transmembrane</keyword>
<gene>
    <name evidence="2" type="ORF">F896_01670</name>
</gene>